<gene>
    <name evidence="2" type="ORF">BN2614_LOCUS2</name>
</gene>
<comment type="caution">
    <text evidence="2">The sequence shown here is derived from an EMBL/GenBank/DDBJ whole genome shotgun (WGS) entry which is preliminary data.</text>
</comment>
<sequence>GRARGGRGLGALLLLAPPPRRGGAPGVLADSAKGCRGSHSLRGGGRGPEAGRTAPGLRREGREGWGSRPGRSAPGRARGTAPSVCRPRGARVGPGRSGKLPDPPDGAGKPVFVASWLLTQEPAAGGARNRPAPSSCAGVQPGCGEPHPVSVSEPPCCRPAEAQREAQGPRAGRKSAKSRPDPESKNQKRESPVP</sequence>
<organism evidence="2 3">
    <name type="scientific">Gulo gulo</name>
    <name type="common">Wolverine</name>
    <name type="synonym">Gluton</name>
    <dbReference type="NCBI Taxonomy" id="48420"/>
    <lineage>
        <taxon>Eukaryota</taxon>
        <taxon>Metazoa</taxon>
        <taxon>Chordata</taxon>
        <taxon>Craniata</taxon>
        <taxon>Vertebrata</taxon>
        <taxon>Euteleostomi</taxon>
        <taxon>Mammalia</taxon>
        <taxon>Eutheria</taxon>
        <taxon>Laurasiatheria</taxon>
        <taxon>Carnivora</taxon>
        <taxon>Caniformia</taxon>
        <taxon>Musteloidea</taxon>
        <taxon>Mustelidae</taxon>
        <taxon>Guloninae</taxon>
        <taxon>Gulo</taxon>
    </lineage>
</organism>
<proteinExistence type="predicted"/>
<dbReference type="Proteomes" id="UP000269945">
    <property type="component" value="Unassembled WGS sequence"/>
</dbReference>
<evidence type="ECO:0000313" key="3">
    <source>
        <dbReference type="Proteomes" id="UP000269945"/>
    </source>
</evidence>
<reference evidence="2 3" key="1">
    <citation type="submission" date="2018-10" db="EMBL/GenBank/DDBJ databases">
        <authorList>
            <person name="Ekblom R."/>
            <person name="Jareborg N."/>
        </authorList>
    </citation>
    <scope>NUCLEOTIDE SEQUENCE [LARGE SCALE GENOMIC DNA]</scope>
    <source>
        <tissue evidence="2">Muscle</tissue>
    </source>
</reference>
<dbReference type="EMBL" id="CYRY02006180">
    <property type="protein sequence ID" value="VCW70664.1"/>
    <property type="molecule type" value="Genomic_DNA"/>
</dbReference>
<feature type="compositionally biased region" description="Basic and acidic residues" evidence="1">
    <location>
        <begin position="178"/>
        <end position="194"/>
    </location>
</feature>
<feature type="compositionally biased region" description="Low complexity" evidence="1">
    <location>
        <begin position="122"/>
        <end position="133"/>
    </location>
</feature>
<evidence type="ECO:0000256" key="1">
    <source>
        <dbReference type="SAM" id="MobiDB-lite"/>
    </source>
</evidence>
<protein>
    <submittedName>
        <fullName evidence="2">Uncharacterized protein</fullName>
    </submittedName>
</protein>
<name>A0A9X9LKI0_GULGU</name>
<keyword evidence="3" id="KW-1185">Reference proteome</keyword>
<feature type="region of interest" description="Disordered" evidence="1">
    <location>
        <begin position="1"/>
        <end position="194"/>
    </location>
</feature>
<dbReference type="AlphaFoldDB" id="A0A9X9LKI0"/>
<feature type="compositionally biased region" description="Low complexity" evidence="1">
    <location>
        <begin position="66"/>
        <end position="79"/>
    </location>
</feature>
<evidence type="ECO:0000313" key="2">
    <source>
        <dbReference type="EMBL" id="VCW70664.1"/>
    </source>
</evidence>
<accession>A0A9X9LKI0</accession>
<feature type="non-terminal residue" evidence="2">
    <location>
        <position position="1"/>
    </location>
</feature>